<evidence type="ECO:0000256" key="1">
    <source>
        <dbReference type="SAM" id="Phobius"/>
    </source>
</evidence>
<dbReference type="OrthoDB" id="8451445at2"/>
<sequence length="78" mass="8242">MAQARIINWGNLTTIVSVCILVGTELVGMSWAAGWALGGIFGLAPTVARGVEIAFGLSGFVGLYYFMRAAIKVEPLSH</sequence>
<name>A0A4Q2UE69_9HYPH</name>
<proteinExistence type="predicted"/>
<feature type="transmembrane region" description="Helical" evidence="1">
    <location>
        <begin position="53"/>
        <end position="71"/>
    </location>
</feature>
<evidence type="ECO:0000313" key="2">
    <source>
        <dbReference type="EMBL" id="RYC33517.1"/>
    </source>
</evidence>
<dbReference type="Proteomes" id="UP000290759">
    <property type="component" value="Unassembled WGS sequence"/>
</dbReference>
<keyword evidence="1" id="KW-0812">Transmembrane</keyword>
<reference evidence="2 3" key="2">
    <citation type="submission" date="2019-02" db="EMBL/GenBank/DDBJ databases">
        <title>'Lichenibacterium ramalinii' gen. nov. sp. nov., 'Lichenibacterium minor' gen. nov. sp. nov.</title>
        <authorList>
            <person name="Pankratov T."/>
        </authorList>
    </citation>
    <scope>NUCLEOTIDE SEQUENCE [LARGE SCALE GENOMIC DNA]</scope>
    <source>
        <strain evidence="2 3">RmlP026</strain>
    </source>
</reference>
<dbReference type="AlphaFoldDB" id="A0A4Q2UE69"/>
<comment type="caution">
    <text evidence="2">The sequence shown here is derived from an EMBL/GenBank/DDBJ whole genome shotgun (WGS) entry which is preliminary data.</text>
</comment>
<keyword evidence="1" id="KW-1133">Transmembrane helix</keyword>
<reference evidence="2 3" key="1">
    <citation type="submission" date="2018-12" db="EMBL/GenBank/DDBJ databases">
        <authorList>
            <person name="Grouzdev D.S."/>
            <person name="Krutkina M.S."/>
        </authorList>
    </citation>
    <scope>NUCLEOTIDE SEQUENCE [LARGE SCALE GENOMIC DNA]</scope>
    <source>
        <strain evidence="2 3">RmlP026</strain>
    </source>
</reference>
<accession>A0A4Q2UE69</accession>
<protein>
    <submittedName>
        <fullName evidence="2">Uncharacterized protein</fullName>
    </submittedName>
</protein>
<organism evidence="2 3">
    <name type="scientific">Lichenibacterium minor</name>
    <dbReference type="NCBI Taxonomy" id="2316528"/>
    <lineage>
        <taxon>Bacteria</taxon>
        <taxon>Pseudomonadati</taxon>
        <taxon>Pseudomonadota</taxon>
        <taxon>Alphaproteobacteria</taxon>
        <taxon>Hyphomicrobiales</taxon>
        <taxon>Lichenihabitantaceae</taxon>
        <taxon>Lichenibacterium</taxon>
    </lineage>
</organism>
<keyword evidence="1" id="KW-0472">Membrane</keyword>
<evidence type="ECO:0000313" key="3">
    <source>
        <dbReference type="Proteomes" id="UP000290759"/>
    </source>
</evidence>
<dbReference type="EMBL" id="QYBB01000002">
    <property type="protein sequence ID" value="RYC33517.1"/>
    <property type="molecule type" value="Genomic_DNA"/>
</dbReference>
<dbReference type="RefSeq" id="WP_129223481.1">
    <property type="nucleotide sequence ID" value="NZ_QYBB01000002.1"/>
</dbReference>
<keyword evidence="3" id="KW-1185">Reference proteome</keyword>
<gene>
    <name evidence="2" type="ORF">D3273_03345</name>
</gene>
<feature type="transmembrane region" description="Helical" evidence="1">
    <location>
        <begin position="12"/>
        <end position="33"/>
    </location>
</feature>